<gene>
    <name evidence="1" type="ORF">SAMN04488557_1444</name>
</gene>
<dbReference type="RefSeq" id="WP_092866578.1">
    <property type="nucleotide sequence ID" value="NZ_FPCH01000002.1"/>
</dbReference>
<accession>A0A1I7NB78</accession>
<dbReference type="EMBL" id="FPCH01000002">
    <property type="protein sequence ID" value="SFV31934.1"/>
    <property type="molecule type" value="Genomic_DNA"/>
</dbReference>
<evidence type="ECO:0000313" key="1">
    <source>
        <dbReference type="EMBL" id="SFV31934.1"/>
    </source>
</evidence>
<name>A0A1I7NB78_9HYPH</name>
<organism evidence="1 2">
    <name type="scientific">Hyphomicrobium facile</name>
    <dbReference type="NCBI Taxonomy" id="51670"/>
    <lineage>
        <taxon>Bacteria</taxon>
        <taxon>Pseudomonadati</taxon>
        <taxon>Pseudomonadota</taxon>
        <taxon>Alphaproteobacteria</taxon>
        <taxon>Hyphomicrobiales</taxon>
        <taxon>Hyphomicrobiaceae</taxon>
        <taxon>Hyphomicrobium</taxon>
    </lineage>
</organism>
<dbReference type="STRING" id="51670.SAMN04488557_1444"/>
<dbReference type="OrthoDB" id="7923950at2"/>
<dbReference type="Pfam" id="PF17264">
    <property type="entry name" value="DUF5330"/>
    <property type="match status" value="1"/>
</dbReference>
<reference evidence="2" key="1">
    <citation type="submission" date="2016-10" db="EMBL/GenBank/DDBJ databases">
        <authorList>
            <person name="Varghese N."/>
            <person name="Submissions S."/>
        </authorList>
    </citation>
    <scope>NUCLEOTIDE SEQUENCE [LARGE SCALE GENOMIC DNA]</scope>
    <source>
        <strain evidence="2">DSM 1565</strain>
    </source>
</reference>
<sequence>MGLLRIAVFAAVAVALLPSDREQQQRLYERAGSTAEWVVTFCDRNAATCAKGSELWSQFVAKAEFGAKLAYDMIREREASSLANTNLHLDESKGRVAPAILERESGTLTPVDKMPDWRGKNAHKSGV</sequence>
<keyword evidence="2" id="KW-1185">Reference proteome</keyword>
<dbReference type="Proteomes" id="UP000199423">
    <property type="component" value="Unassembled WGS sequence"/>
</dbReference>
<protein>
    <submittedName>
        <fullName evidence="1">Uncharacterized protein</fullName>
    </submittedName>
</protein>
<proteinExistence type="predicted"/>
<dbReference type="InterPro" id="IPR035220">
    <property type="entry name" value="DUF5330"/>
</dbReference>
<evidence type="ECO:0000313" key="2">
    <source>
        <dbReference type="Proteomes" id="UP000199423"/>
    </source>
</evidence>
<dbReference type="AlphaFoldDB" id="A0A1I7NB78"/>